<dbReference type="InterPro" id="IPR007543">
    <property type="entry name" value="LptD_C"/>
</dbReference>
<keyword evidence="1" id="KW-0998">Cell outer membrane</keyword>
<dbReference type="OrthoDB" id="9760225at2"/>
<feature type="domain" description="LptD C-terminal" evidence="2">
    <location>
        <begin position="278"/>
        <end position="648"/>
    </location>
</feature>
<protein>
    <recommendedName>
        <fullName evidence="1">LPS-assembly protein LptD</fullName>
    </recommendedName>
</protein>
<dbReference type="EMBL" id="FNUZ01000002">
    <property type="protein sequence ID" value="SEF95968.1"/>
    <property type="molecule type" value="Genomic_DNA"/>
</dbReference>
<keyword evidence="1" id="KW-0472">Membrane</keyword>
<gene>
    <name evidence="1" type="primary">lptD</name>
    <name evidence="3" type="ORF">SAMN04488045_1351</name>
</gene>
<dbReference type="InterPro" id="IPR050218">
    <property type="entry name" value="LptD"/>
</dbReference>
<feature type="chain" id="PRO_5009355957" description="LPS-assembly protein LptD" evidence="1">
    <location>
        <begin position="20"/>
        <end position="724"/>
    </location>
</feature>
<dbReference type="HAMAP" id="MF_01411">
    <property type="entry name" value="LPS_assembly_LptD"/>
    <property type="match status" value="1"/>
</dbReference>
<proteinExistence type="inferred from homology"/>
<feature type="signal peptide" evidence="1">
    <location>
        <begin position="1"/>
        <end position="19"/>
    </location>
</feature>
<name>A0A1H5W9C5_9RHOB</name>
<comment type="similarity">
    <text evidence="1">Belongs to the LptD family.</text>
</comment>
<accession>A0A1H5W9C5</accession>
<evidence type="ECO:0000313" key="3">
    <source>
        <dbReference type="EMBL" id="SEF95968.1"/>
    </source>
</evidence>
<reference evidence="3 4" key="1">
    <citation type="submission" date="2016-10" db="EMBL/GenBank/DDBJ databases">
        <authorList>
            <person name="de Groot N.N."/>
        </authorList>
    </citation>
    <scope>NUCLEOTIDE SEQUENCE [LARGE SCALE GENOMIC DNA]</scope>
    <source>
        <strain evidence="3 4">DSM 26915</strain>
    </source>
</reference>
<dbReference type="GO" id="GO:0043165">
    <property type="term" value="P:Gram-negative-bacterium-type cell outer membrane assembly"/>
    <property type="evidence" value="ECO:0007669"/>
    <property type="project" value="UniProtKB-UniRule"/>
</dbReference>
<dbReference type="RefSeq" id="WP_103909704.1">
    <property type="nucleotide sequence ID" value="NZ_FNUZ01000002.1"/>
</dbReference>
<evidence type="ECO:0000313" key="4">
    <source>
        <dbReference type="Proteomes" id="UP000236752"/>
    </source>
</evidence>
<dbReference type="InterPro" id="IPR020889">
    <property type="entry name" value="LipoPS_assembly_LptD"/>
</dbReference>
<dbReference type="Proteomes" id="UP000236752">
    <property type="component" value="Unassembled WGS sequence"/>
</dbReference>
<dbReference type="PANTHER" id="PTHR30189">
    <property type="entry name" value="LPS-ASSEMBLY PROTEIN"/>
    <property type="match status" value="1"/>
</dbReference>
<evidence type="ECO:0000259" key="2">
    <source>
        <dbReference type="Pfam" id="PF04453"/>
    </source>
</evidence>
<dbReference type="PANTHER" id="PTHR30189:SF1">
    <property type="entry name" value="LPS-ASSEMBLY PROTEIN LPTD"/>
    <property type="match status" value="1"/>
</dbReference>
<dbReference type="GO" id="GO:0015920">
    <property type="term" value="P:lipopolysaccharide transport"/>
    <property type="evidence" value="ECO:0007669"/>
    <property type="project" value="InterPro"/>
</dbReference>
<dbReference type="GO" id="GO:1990351">
    <property type="term" value="C:transporter complex"/>
    <property type="evidence" value="ECO:0007669"/>
    <property type="project" value="TreeGrafter"/>
</dbReference>
<comment type="subcellular location">
    <subcellularLocation>
        <location evidence="1">Cell outer membrane</location>
    </subcellularLocation>
</comment>
<comment type="function">
    <text evidence="1">Involved in the assembly of lipopolysaccharide (LPS) at the surface of the outer membrane.</text>
</comment>
<organism evidence="3 4">
    <name type="scientific">Thalassococcus halodurans</name>
    <dbReference type="NCBI Taxonomy" id="373675"/>
    <lineage>
        <taxon>Bacteria</taxon>
        <taxon>Pseudomonadati</taxon>
        <taxon>Pseudomonadota</taxon>
        <taxon>Alphaproteobacteria</taxon>
        <taxon>Rhodobacterales</taxon>
        <taxon>Roseobacteraceae</taxon>
        <taxon>Thalassococcus</taxon>
    </lineage>
</organism>
<keyword evidence="1" id="KW-0732">Signal</keyword>
<sequence length="724" mass="80827" precursor="true">MRAWLPVVVLLGLMSPVFAQTTNTSSIEEPAPPALLLADRVFVEDGNRLIAEGNVEALYEDTRLNADRIIYDQTAGTLLIEGQVRITDPNGNIFLADSAEVDAELKNGLLRGARVVLDEQLQLASLEARRVDGRYTQMSKVAVTSCQVCGRDQVPLWQIRARRVIHDEVEKQIYFDEATFHIHKIPVFYAPRLRIPDPSLKRARGFLTPSIRSSSLLGVGIKLPYFVPLGDHQDLTFTPYLSPNTRTLETRYRRAFRSGDIEINSAISQDDLTSDNWRGYVFGTGLFRLPQDFKLKFDFQTTSDDSYLDTYGYSGADRLKSSIEVSRTRLDEYFSAGVIRYESLRVSEDDDTQPALIFDVEYEKRLHPKALGGEIRLGFNAHHHYRTSTLDVDGNDDDTLVDGRDMTRISTEMSWHRRWTLAGGLRAGVSTYLWADRYMVAEDATSLSDAQQITPAAAVELRWPWRKTGADGARYLIEPVAQAAWVGGENLNVAIDESTRVEFDEGNLLALSRFPAQDRRERGRITAIGVRWLRDTSVGWSAGLTMGKIFRADEDDVFSRSSGLAGTSSDLLVSGFVRHSDGLMFGARGLINEDGSGLNKAELRGTWESDRIDLSASYILLIEDALEERDAAQSEWSFDGEYQFNPSWAGSSYMRYDVADDRLAKAGLGLTYSTECVGVNFSVSRRFASSANVEPSTDFGLTVALKGFSTGGSAKEYRRTCSSF</sequence>
<comment type="subunit">
    <text evidence="1">Component of the lipopolysaccharide transport and assembly complex.</text>
</comment>
<dbReference type="AlphaFoldDB" id="A0A1H5W9C5"/>
<dbReference type="GO" id="GO:0009279">
    <property type="term" value="C:cell outer membrane"/>
    <property type="evidence" value="ECO:0007669"/>
    <property type="project" value="UniProtKB-SubCell"/>
</dbReference>
<evidence type="ECO:0000256" key="1">
    <source>
        <dbReference type="HAMAP-Rule" id="MF_01411"/>
    </source>
</evidence>
<dbReference type="Pfam" id="PF04453">
    <property type="entry name" value="LptD"/>
    <property type="match status" value="1"/>
</dbReference>
<keyword evidence="4" id="KW-1185">Reference proteome</keyword>
<comment type="caution">
    <text evidence="1">Lacks conserved residue(s) required for the propagation of feature annotation.</text>
</comment>